<keyword evidence="2" id="KW-0456">Lyase</keyword>
<protein>
    <recommendedName>
        <fullName evidence="1">glutathione-specific gamma-glutamylcyclotransferase</fullName>
        <ecNumber evidence="1">4.3.2.7</ecNumber>
    </recommendedName>
</protein>
<dbReference type="Gene3D" id="3.10.490.10">
    <property type="entry name" value="Gamma-glutamyl cyclotransferase-like"/>
    <property type="match status" value="1"/>
</dbReference>
<dbReference type="InterPro" id="IPR036568">
    <property type="entry name" value="GGCT-like_sf"/>
</dbReference>
<dbReference type="CDD" id="cd06661">
    <property type="entry name" value="GGCT_like"/>
    <property type="match status" value="1"/>
</dbReference>
<dbReference type="GO" id="GO:0006751">
    <property type="term" value="P:glutathione catabolic process"/>
    <property type="evidence" value="ECO:0007669"/>
    <property type="project" value="InterPro"/>
</dbReference>
<accession>D2CKZ8</accession>
<dbReference type="InterPro" id="IPR006840">
    <property type="entry name" value="ChaC"/>
</dbReference>
<sequence length="186" mass="20761">MNDPFFFGYGSLVNRCTHEYDHAHPAQITGWRRAWRRSPSRDICYLTAVPDPACTIDGLIAAVPNADWAALDIRERAYLRHEASHQVSHEVNHDPEIAIYAMAHGKHLPPTAQNPILLTYLDVVVQGYLAEFGEDGVVRFFETTDGWGGPVLNDRADPIYPRAQTLTRGETALVDQLLAKVTQTAP</sequence>
<organism evidence="3">
    <name type="scientific">endosymbiont of Ridgeia piscesae</name>
    <dbReference type="NCBI Taxonomy" id="54398"/>
    <lineage>
        <taxon>Bacteria</taxon>
        <taxon>Pseudomonadati</taxon>
        <taxon>Pseudomonadota</taxon>
        <taxon>Gammaproteobacteria</taxon>
        <taxon>sulfur-oxidizing symbionts</taxon>
    </lineage>
</organism>
<proteinExistence type="predicted"/>
<dbReference type="EMBL" id="EU247763">
    <property type="protein sequence ID" value="ABY79047.1"/>
    <property type="molecule type" value="Genomic_DNA"/>
</dbReference>
<dbReference type="AlphaFoldDB" id="D2CKZ8"/>
<dbReference type="Pfam" id="PF04752">
    <property type="entry name" value="ChaC"/>
    <property type="match status" value="1"/>
</dbReference>
<name>D2CKZ8_9GAMM</name>
<reference evidence="3" key="1">
    <citation type="submission" date="2007-10" db="EMBL/GenBank/DDBJ databases">
        <title>Autotrophic evidences of epsilon proteobacteria as symbionts of hydrothermal vent tubeworm Ridgeia piscesae.</title>
        <authorList>
            <person name="Wang X."/>
            <person name="Yan X."/>
            <person name="Xu X."/>
        </authorList>
    </citation>
    <scope>NUCLEOTIDE SEQUENCE</scope>
</reference>
<evidence type="ECO:0000313" key="3">
    <source>
        <dbReference type="EMBL" id="ABY79047.1"/>
    </source>
</evidence>
<dbReference type="EC" id="4.3.2.7" evidence="1"/>
<dbReference type="SUPFAM" id="SSF110857">
    <property type="entry name" value="Gamma-glutamyl cyclotransferase-like"/>
    <property type="match status" value="1"/>
</dbReference>
<dbReference type="InterPro" id="IPR013024">
    <property type="entry name" value="GGCT-like"/>
</dbReference>
<evidence type="ECO:0000256" key="2">
    <source>
        <dbReference type="ARBA" id="ARBA00023239"/>
    </source>
</evidence>
<dbReference type="GO" id="GO:0061928">
    <property type="term" value="F:glutathione specific gamma-glutamylcyclotransferase activity"/>
    <property type="evidence" value="ECO:0007669"/>
    <property type="project" value="UniProtKB-EC"/>
</dbReference>
<evidence type="ECO:0000256" key="1">
    <source>
        <dbReference type="ARBA" id="ARBA00012344"/>
    </source>
</evidence>